<dbReference type="VEuPathDB" id="VectorBase:ISCP_037368"/>
<name>B7P217_IXOSC</name>
<dbReference type="Proteomes" id="UP000001555">
    <property type="component" value="Unassembled WGS sequence"/>
</dbReference>
<dbReference type="FunCoup" id="B7P217">
    <property type="interactions" value="475"/>
</dbReference>
<dbReference type="PaxDb" id="6945-B7P217"/>
<reference evidence="5" key="2">
    <citation type="submission" date="2020-05" db="UniProtKB">
        <authorList>
            <consortium name="EnsemblMetazoa"/>
        </authorList>
    </citation>
    <scope>IDENTIFICATION</scope>
    <source>
        <strain evidence="5">wikel</strain>
    </source>
</reference>
<dbReference type="InterPro" id="IPR000626">
    <property type="entry name" value="Ubiquitin-like_dom"/>
</dbReference>
<dbReference type="HOGENOM" id="CLU_010412_5_0_1"/>
<keyword evidence="7" id="KW-1267">Proteomics identification</keyword>
<dbReference type="GO" id="GO:0006412">
    <property type="term" value="P:translation"/>
    <property type="evidence" value="ECO:0007669"/>
    <property type="project" value="InterPro"/>
</dbReference>
<evidence type="ECO:0007829" key="7">
    <source>
        <dbReference type="PeptideAtlas" id="B7P217"/>
    </source>
</evidence>
<protein>
    <submittedName>
        <fullName evidence="4">40S ribosomal protein S30, putative</fullName>
    </submittedName>
</protein>
<dbReference type="InParanoid" id="B7P217"/>
<dbReference type="Gene3D" id="3.10.20.90">
    <property type="entry name" value="Phosphatidylinositol 3-kinase Catalytic Subunit, Chain A, domain 1"/>
    <property type="match status" value="1"/>
</dbReference>
<reference evidence="4 6" key="1">
    <citation type="submission" date="2008-03" db="EMBL/GenBank/DDBJ databases">
        <title>Annotation of Ixodes scapularis.</title>
        <authorList>
            <consortium name="Ixodes scapularis Genome Project Consortium"/>
            <person name="Caler E."/>
            <person name="Hannick L.I."/>
            <person name="Bidwell S."/>
            <person name="Joardar V."/>
            <person name="Thiagarajan M."/>
            <person name="Amedeo P."/>
            <person name="Galinsky K.J."/>
            <person name="Schobel S."/>
            <person name="Inman J."/>
            <person name="Hostetler J."/>
            <person name="Miller J."/>
            <person name="Hammond M."/>
            <person name="Megy K."/>
            <person name="Lawson D."/>
            <person name="Kodira C."/>
            <person name="Sutton G."/>
            <person name="Meyer J."/>
            <person name="Hill C.A."/>
            <person name="Birren B."/>
            <person name="Nene V."/>
            <person name="Collins F."/>
            <person name="Alarcon-Chaidez F."/>
            <person name="Wikel S."/>
            <person name="Strausberg R."/>
        </authorList>
    </citation>
    <scope>NUCLEOTIDE SEQUENCE [LARGE SCALE GENOMIC DNA]</scope>
    <source>
        <strain evidence="6">Wikel</strain>
        <strain evidence="4">Wikel colony</strain>
    </source>
</reference>
<organism>
    <name type="scientific">Ixodes scapularis</name>
    <name type="common">Black-legged tick</name>
    <name type="synonym">Deer tick</name>
    <dbReference type="NCBI Taxonomy" id="6945"/>
    <lineage>
        <taxon>Eukaryota</taxon>
        <taxon>Metazoa</taxon>
        <taxon>Ecdysozoa</taxon>
        <taxon>Arthropoda</taxon>
        <taxon>Chelicerata</taxon>
        <taxon>Arachnida</taxon>
        <taxon>Acari</taxon>
        <taxon>Parasitiformes</taxon>
        <taxon>Ixodida</taxon>
        <taxon>Ixodoidea</taxon>
        <taxon>Ixodidae</taxon>
        <taxon>Ixodinae</taxon>
        <taxon>Ixodes</taxon>
    </lineage>
</organism>
<sequence>MKLILNCQEVHAIEVTGDETVAFLKNYLQTAEGIAAADQCLYSAGKPLSDEELLSACLSDGSRIDAVVPLLGGKERGKLAIQKDETLLFLKQVDKQEKKKKKTGRAKRRIQYNRRFVNAVATFGRRRGPNTNQTS</sequence>
<accession>B7P217</accession>
<evidence type="ECO:0000256" key="1">
    <source>
        <dbReference type="ARBA" id="ARBA00022980"/>
    </source>
</evidence>
<dbReference type="EMBL" id="ABJB010501956">
    <property type="status" value="NOT_ANNOTATED_CDS"/>
    <property type="molecule type" value="Genomic_DNA"/>
</dbReference>
<feature type="domain" description="Ubiquitin-like" evidence="3">
    <location>
        <begin position="1"/>
        <end position="73"/>
    </location>
</feature>
<dbReference type="STRING" id="6945.B7P217"/>
<gene>
    <name evidence="4" type="ORF">IscW_ISCW016278</name>
</gene>
<evidence type="ECO:0000256" key="2">
    <source>
        <dbReference type="ARBA" id="ARBA00023274"/>
    </source>
</evidence>
<evidence type="ECO:0000259" key="3">
    <source>
        <dbReference type="PROSITE" id="PS50053"/>
    </source>
</evidence>
<dbReference type="PANTHER" id="PTHR12650:SF15">
    <property type="entry name" value="RIBOSOMAL PROTEIN S30, ISOFORM A"/>
    <property type="match status" value="1"/>
</dbReference>
<dbReference type="VEuPathDB" id="VectorBase:ISCW016278"/>
<keyword evidence="6" id="KW-1185">Reference proteome</keyword>
<dbReference type="InterPro" id="IPR006846">
    <property type="entry name" value="Ribosomal_eS30"/>
</dbReference>
<dbReference type="EnsemblMetazoa" id="ISCW016278-RA">
    <property type="protein sequence ID" value="ISCW016278-PA"/>
    <property type="gene ID" value="ISCW016278"/>
</dbReference>
<dbReference type="SMART" id="SM00213">
    <property type="entry name" value="UBQ"/>
    <property type="match status" value="1"/>
</dbReference>
<dbReference type="VEuPathDB" id="VectorBase:ISCI016278"/>
<dbReference type="FunFam" id="3.10.20.90:FF:000353">
    <property type="entry name" value="40S ribosomal protein S30"/>
    <property type="match status" value="1"/>
</dbReference>
<keyword evidence="2" id="KW-0687">Ribonucleoprotein</keyword>
<dbReference type="GO" id="GO:0003735">
    <property type="term" value="F:structural constituent of ribosome"/>
    <property type="evidence" value="ECO:0007669"/>
    <property type="project" value="InterPro"/>
</dbReference>
<evidence type="ECO:0000313" key="6">
    <source>
        <dbReference type="Proteomes" id="UP000001555"/>
    </source>
</evidence>
<dbReference type="InterPro" id="IPR029071">
    <property type="entry name" value="Ubiquitin-like_domsf"/>
</dbReference>
<evidence type="ECO:0000313" key="4">
    <source>
        <dbReference type="EMBL" id="EEC00639.1"/>
    </source>
</evidence>
<dbReference type="EMBL" id="DS619893">
    <property type="protein sequence ID" value="EEC00639.1"/>
    <property type="molecule type" value="Genomic_DNA"/>
</dbReference>
<dbReference type="SUPFAM" id="SSF54236">
    <property type="entry name" value="Ubiquitin-like"/>
    <property type="match status" value="1"/>
</dbReference>
<dbReference type="AlphaFoldDB" id="B7P217"/>
<evidence type="ECO:0000313" key="5">
    <source>
        <dbReference type="EnsemblMetazoa" id="ISCW016278-PA"/>
    </source>
</evidence>
<dbReference type="PANTHER" id="PTHR12650">
    <property type="entry name" value="40S RIBOSOMAL PROTEIN S30/UBIQUITIN-LIKE PROTEIN FUBI"/>
    <property type="match status" value="1"/>
</dbReference>
<dbReference type="PROSITE" id="PS50053">
    <property type="entry name" value="UBIQUITIN_2"/>
    <property type="match status" value="1"/>
</dbReference>
<dbReference type="Pfam" id="PF04758">
    <property type="entry name" value="Ribosomal_S30"/>
    <property type="match status" value="1"/>
</dbReference>
<dbReference type="Pfam" id="PF00240">
    <property type="entry name" value="ubiquitin"/>
    <property type="match status" value="1"/>
</dbReference>
<dbReference type="GO" id="GO:0022627">
    <property type="term" value="C:cytosolic small ribosomal subunit"/>
    <property type="evidence" value="ECO:0000318"/>
    <property type="project" value="GO_Central"/>
</dbReference>
<proteinExistence type="evidence at protein level"/>
<dbReference type="EMBL" id="ABJB010365189">
    <property type="status" value="NOT_ANNOTATED_CDS"/>
    <property type="molecule type" value="Genomic_DNA"/>
</dbReference>
<dbReference type="OrthoDB" id="199599at2759"/>
<keyword evidence="1 4" id="KW-0689">Ribosomal protein</keyword>